<evidence type="ECO:0000256" key="2">
    <source>
        <dbReference type="ARBA" id="ARBA00022448"/>
    </source>
</evidence>
<feature type="domain" description="ABC transmembrane type-1" evidence="8">
    <location>
        <begin position="101"/>
        <end position="283"/>
    </location>
</feature>
<evidence type="ECO:0000256" key="5">
    <source>
        <dbReference type="ARBA" id="ARBA00022989"/>
    </source>
</evidence>
<keyword evidence="4 7" id="KW-0812">Transmembrane</keyword>
<sequence>MALDHDAPTAIRAQAENASPKINRQLAGLDALELTVGTKKKPLVRIWSALWPILTAVTIALVAWELVVVSGWREPWVLPGPREVLPKFWETVTTATFWEAMGLTMKRAIIGFALAVLIGGVVGALVSQSWILRRAFGSLITGLQTMPSIAWFPLAILLFKLSESAILFVVVLGAAPSIANGLIAGVDYTPPILLRAGKVMGLKGIARYRHLVIPASLPSFVAGLKQGWAFAWRSLMAGELLVIIGKQSVGTLLHFTREVSDTSGMISIMIVILIIGIAVDQLFGLVDRSIRSRWGLDGASN</sequence>
<keyword evidence="10" id="KW-1185">Reference proteome</keyword>
<comment type="caution">
    <text evidence="9">The sequence shown here is derived from an EMBL/GenBank/DDBJ whole genome shotgun (WGS) entry which is preliminary data.</text>
</comment>
<evidence type="ECO:0000256" key="1">
    <source>
        <dbReference type="ARBA" id="ARBA00004651"/>
    </source>
</evidence>
<evidence type="ECO:0000313" key="9">
    <source>
        <dbReference type="EMBL" id="GAA3200471.1"/>
    </source>
</evidence>
<dbReference type="PANTHER" id="PTHR30151">
    <property type="entry name" value="ALKANE SULFONATE ABC TRANSPORTER-RELATED, MEMBRANE SUBUNIT"/>
    <property type="match status" value="1"/>
</dbReference>
<dbReference type="PROSITE" id="PS50928">
    <property type="entry name" value="ABC_TM1"/>
    <property type="match status" value="1"/>
</dbReference>
<reference evidence="10" key="1">
    <citation type="journal article" date="2019" name="Int. J. Syst. Evol. Microbiol.">
        <title>The Global Catalogue of Microorganisms (GCM) 10K type strain sequencing project: providing services to taxonomists for standard genome sequencing and annotation.</title>
        <authorList>
            <consortium name="The Broad Institute Genomics Platform"/>
            <consortium name="The Broad Institute Genome Sequencing Center for Infectious Disease"/>
            <person name="Wu L."/>
            <person name="Ma J."/>
        </authorList>
    </citation>
    <scope>NUCLEOTIDE SEQUENCE [LARGE SCALE GENOMIC DNA]</scope>
    <source>
        <strain evidence="10">JCM 9377</strain>
    </source>
</reference>
<gene>
    <name evidence="9" type="ORF">GCM10010468_13160</name>
</gene>
<dbReference type="Pfam" id="PF00528">
    <property type="entry name" value="BPD_transp_1"/>
    <property type="match status" value="1"/>
</dbReference>
<name>A0ABP6Q282_9ACTN</name>
<accession>A0ABP6Q282</accession>
<dbReference type="SUPFAM" id="SSF161098">
    <property type="entry name" value="MetI-like"/>
    <property type="match status" value="1"/>
</dbReference>
<evidence type="ECO:0000256" key="6">
    <source>
        <dbReference type="ARBA" id="ARBA00023136"/>
    </source>
</evidence>
<dbReference type="Proteomes" id="UP001501237">
    <property type="component" value="Unassembled WGS sequence"/>
</dbReference>
<feature type="transmembrane region" description="Helical" evidence="7">
    <location>
        <begin position="108"/>
        <end position="127"/>
    </location>
</feature>
<dbReference type="PANTHER" id="PTHR30151:SF40">
    <property type="entry name" value="TRANSPORT SYSTEM INTEGRAL MEMBRANE PROTEIN"/>
    <property type="match status" value="1"/>
</dbReference>
<feature type="transmembrane region" description="Helical" evidence="7">
    <location>
        <begin position="49"/>
        <end position="72"/>
    </location>
</feature>
<feature type="transmembrane region" description="Helical" evidence="7">
    <location>
        <begin position="139"/>
        <end position="159"/>
    </location>
</feature>
<organism evidence="9 10">
    <name type="scientific">Actinocorallia longicatena</name>
    <dbReference type="NCBI Taxonomy" id="111803"/>
    <lineage>
        <taxon>Bacteria</taxon>
        <taxon>Bacillati</taxon>
        <taxon>Actinomycetota</taxon>
        <taxon>Actinomycetes</taxon>
        <taxon>Streptosporangiales</taxon>
        <taxon>Thermomonosporaceae</taxon>
        <taxon>Actinocorallia</taxon>
    </lineage>
</organism>
<feature type="transmembrane region" description="Helical" evidence="7">
    <location>
        <begin position="265"/>
        <end position="286"/>
    </location>
</feature>
<dbReference type="Gene3D" id="1.10.3720.10">
    <property type="entry name" value="MetI-like"/>
    <property type="match status" value="1"/>
</dbReference>
<dbReference type="EMBL" id="BAAAUV010000003">
    <property type="protein sequence ID" value="GAA3200471.1"/>
    <property type="molecule type" value="Genomic_DNA"/>
</dbReference>
<keyword evidence="3" id="KW-1003">Cell membrane</keyword>
<dbReference type="RefSeq" id="WP_344823286.1">
    <property type="nucleotide sequence ID" value="NZ_BAAAUV010000003.1"/>
</dbReference>
<evidence type="ECO:0000256" key="7">
    <source>
        <dbReference type="RuleBase" id="RU363032"/>
    </source>
</evidence>
<dbReference type="InterPro" id="IPR000515">
    <property type="entry name" value="MetI-like"/>
</dbReference>
<comment type="similarity">
    <text evidence="7">Belongs to the binding-protein-dependent transport system permease family.</text>
</comment>
<keyword evidence="5 7" id="KW-1133">Transmembrane helix</keyword>
<comment type="subcellular location">
    <subcellularLocation>
        <location evidence="1 7">Cell membrane</location>
        <topology evidence="1 7">Multi-pass membrane protein</topology>
    </subcellularLocation>
</comment>
<feature type="transmembrane region" description="Helical" evidence="7">
    <location>
        <begin position="211"/>
        <end position="231"/>
    </location>
</feature>
<proteinExistence type="inferred from homology"/>
<dbReference type="InterPro" id="IPR035906">
    <property type="entry name" value="MetI-like_sf"/>
</dbReference>
<protein>
    <submittedName>
        <fullName evidence="9">ABC transporter permease</fullName>
    </submittedName>
</protein>
<evidence type="ECO:0000256" key="3">
    <source>
        <dbReference type="ARBA" id="ARBA00022475"/>
    </source>
</evidence>
<evidence type="ECO:0000259" key="8">
    <source>
        <dbReference type="PROSITE" id="PS50928"/>
    </source>
</evidence>
<feature type="transmembrane region" description="Helical" evidence="7">
    <location>
        <begin position="165"/>
        <end position="190"/>
    </location>
</feature>
<keyword evidence="2 7" id="KW-0813">Transport</keyword>
<keyword evidence="6 7" id="KW-0472">Membrane</keyword>
<evidence type="ECO:0000256" key="4">
    <source>
        <dbReference type="ARBA" id="ARBA00022692"/>
    </source>
</evidence>
<evidence type="ECO:0000313" key="10">
    <source>
        <dbReference type="Proteomes" id="UP001501237"/>
    </source>
</evidence>